<keyword evidence="8" id="KW-0597">Phosphoprotein</keyword>
<feature type="transmembrane region" description="Helical" evidence="16">
    <location>
        <begin position="103"/>
        <end position="129"/>
    </location>
</feature>
<dbReference type="PROSITE" id="PS51104">
    <property type="entry name" value="PTS_EIIC_TYPE_2"/>
    <property type="match status" value="1"/>
</dbReference>
<feature type="transmembrane region" description="Helical" evidence="16">
    <location>
        <begin position="294"/>
        <end position="317"/>
    </location>
</feature>
<accession>A0ABV2QHX2</accession>
<evidence type="ECO:0000256" key="9">
    <source>
        <dbReference type="ARBA" id="ARBA00022597"/>
    </source>
</evidence>
<dbReference type="InterPro" id="IPR050893">
    <property type="entry name" value="Sugar_PTS"/>
</dbReference>
<dbReference type="CDD" id="cd05567">
    <property type="entry name" value="PTS_IIB_mannitol"/>
    <property type="match status" value="1"/>
</dbReference>
<dbReference type="PANTHER" id="PTHR30181">
    <property type="entry name" value="MANNITOL PERMEASE IIC COMPONENT"/>
    <property type="match status" value="1"/>
</dbReference>
<name>A0ABV2QHX2_9MICO</name>
<evidence type="ECO:0000256" key="7">
    <source>
        <dbReference type="ARBA" id="ARBA00022475"/>
    </source>
</evidence>
<evidence type="ECO:0000256" key="14">
    <source>
        <dbReference type="ARBA" id="ARBA00023136"/>
    </source>
</evidence>
<evidence type="ECO:0000259" key="18">
    <source>
        <dbReference type="PROSITE" id="PS51104"/>
    </source>
</evidence>
<dbReference type="Gene3D" id="3.40.50.2300">
    <property type="match status" value="1"/>
</dbReference>
<feature type="domain" description="PTS EIIB type-2" evidence="17">
    <location>
        <begin position="423"/>
        <end position="518"/>
    </location>
</feature>
<feature type="transmembrane region" description="Helical" evidence="16">
    <location>
        <begin position="337"/>
        <end position="360"/>
    </location>
</feature>
<dbReference type="InterPro" id="IPR029503">
    <property type="entry name" value="PTS_EIIB_mannitol"/>
</dbReference>
<evidence type="ECO:0000256" key="12">
    <source>
        <dbReference type="ARBA" id="ARBA00022692"/>
    </source>
</evidence>
<evidence type="ECO:0000256" key="15">
    <source>
        <dbReference type="ARBA" id="ARBA00033349"/>
    </source>
</evidence>
<evidence type="ECO:0000256" key="13">
    <source>
        <dbReference type="ARBA" id="ARBA00022989"/>
    </source>
</evidence>
<evidence type="ECO:0000256" key="16">
    <source>
        <dbReference type="SAM" id="Phobius"/>
    </source>
</evidence>
<dbReference type="SUPFAM" id="SSF52794">
    <property type="entry name" value="PTS system IIB component-like"/>
    <property type="match status" value="1"/>
</dbReference>
<dbReference type="Proteomes" id="UP001549257">
    <property type="component" value="Unassembled WGS sequence"/>
</dbReference>
<evidence type="ECO:0000256" key="4">
    <source>
        <dbReference type="ARBA" id="ARBA00011909"/>
    </source>
</evidence>
<keyword evidence="6" id="KW-0813">Transport</keyword>
<protein>
    <recommendedName>
        <fullName evidence="5">PTS system mannitol-specific EIICB component</fullName>
        <ecNumber evidence="4">2.7.1.197</ecNumber>
    </recommendedName>
    <alternativeName>
        <fullName evidence="15">EIICB-Mtl</fullName>
    </alternativeName>
</protein>
<feature type="transmembrane region" description="Helical" evidence="16">
    <location>
        <begin position="21"/>
        <end position="45"/>
    </location>
</feature>
<keyword evidence="12 16" id="KW-0812">Transmembrane</keyword>
<evidence type="ECO:0000256" key="8">
    <source>
        <dbReference type="ARBA" id="ARBA00022553"/>
    </source>
</evidence>
<gene>
    <name evidence="19" type="ORF">ABIE21_000120</name>
</gene>
<keyword evidence="10 19" id="KW-0808">Transferase</keyword>
<evidence type="ECO:0000256" key="6">
    <source>
        <dbReference type="ARBA" id="ARBA00022448"/>
    </source>
</evidence>
<keyword evidence="9" id="KW-0762">Sugar transport</keyword>
<comment type="catalytic activity">
    <reaction evidence="1">
        <text>D-mannitol(out) + N(pros)-phospho-L-histidyl-[protein] = D-mannitol 1-phosphate(in) + L-histidyl-[protein]</text>
        <dbReference type="Rhea" id="RHEA:33363"/>
        <dbReference type="Rhea" id="RHEA-COMP:9745"/>
        <dbReference type="Rhea" id="RHEA-COMP:9746"/>
        <dbReference type="ChEBI" id="CHEBI:16899"/>
        <dbReference type="ChEBI" id="CHEBI:29979"/>
        <dbReference type="ChEBI" id="CHEBI:61381"/>
        <dbReference type="ChEBI" id="CHEBI:64837"/>
        <dbReference type="EC" id="2.7.1.197"/>
    </reaction>
</comment>
<keyword evidence="14 16" id="KW-0472">Membrane</keyword>
<feature type="transmembrane region" description="Helical" evidence="16">
    <location>
        <begin position="190"/>
        <end position="207"/>
    </location>
</feature>
<dbReference type="GO" id="GO:0016740">
    <property type="term" value="F:transferase activity"/>
    <property type="evidence" value="ECO:0007669"/>
    <property type="project" value="UniProtKB-KW"/>
</dbReference>
<reference evidence="19 20" key="1">
    <citation type="submission" date="2024-06" db="EMBL/GenBank/DDBJ databases">
        <title>Sorghum-associated microbial communities from plants grown in Nebraska, USA.</title>
        <authorList>
            <person name="Schachtman D."/>
        </authorList>
    </citation>
    <scope>NUCLEOTIDE SEQUENCE [LARGE SCALE GENOMIC DNA]</scope>
    <source>
        <strain evidence="19 20">2857</strain>
    </source>
</reference>
<feature type="transmembrane region" description="Helical" evidence="16">
    <location>
        <begin position="251"/>
        <end position="274"/>
    </location>
</feature>
<dbReference type="Pfam" id="PF02302">
    <property type="entry name" value="PTS_IIB"/>
    <property type="match status" value="1"/>
</dbReference>
<evidence type="ECO:0000313" key="20">
    <source>
        <dbReference type="Proteomes" id="UP001549257"/>
    </source>
</evidence>
<dbReference type="InterPro" id="IPR013014">
    <property type="entry name" value="PTS_EIIC_2"/>
</dbReference>
<keyword evidence="13 16" id="KW-1133">Transmembrane helix</keyword>
<dbReference type="EC" id="2.7.1.197" evidence="4"/>
<evidence type="ECO:0000256" key="11">
    <source>
        <dbReference type="ARBA" id="ARBA00022683"/>
    </source>
</evidence>
<dbReference type="InterPro" id="IPR003501">
    <property type="entry name" value="PTS_EIIB_2/3"/>
</dbReference>
<dbReference type="PANTHER" id="PTHR30181:SF2">
    <property type="entry name" value="PTS SYSTEM MANNITOL-SPECIFIC EIICBA COMPONENT"/>
    <property type="match status" value="1"/>
</dbReference>
<organism evidence="19 20">
    <name type="scientific">Conyzicola nivalis</name>
    <dbReference type="NCBI Taxonomy" id="1477021"/>
    <lineage>
        <taxon>Bacteria</taxon>
        <taxon>Bacillati</taxon>
        <taxon>Actinomycetota</taxon>
        <taxon>Actinomycetes</taxon>
        <taxon>Micrococcales</taxon>
        <taxon>Microbacteriaceae</taxon>
        <taxon>Conyzicola</taxon>
    </lineage>
</organism>
<feature type="transmembrane region" description="Helical" evidence="16">
    <location>
        <begin position="72"/>
        <end position="91"/>
    </location>
</feature>
<comment type="caution">
    <text evidence="19">The sequence shown here is derived from an EMBL/GenBank/DDBJ whole genome shotgun (WGS) entry which is preliminary data.</text>
</comment>
<dbReference type="InterPro" id="IPR003352">
    <property type="entry name" value="PTS_EIIC"/>
</dbReference>
<evidence type="ECO:0000313" key="19">
    <source>
        <dbReference type="EMBL" id="MET4580630.1"/>
    </source>
</evidence>
<dbReference type="PROSITE" id="PS51099">
    <property type="entry name" value="PTS_EIIB_TYPE_2"/>
    <property type="match status" value="1"/>
</dbReference>
<evidence type="ECO:0000259" key="17">
    <source>
        <dbReference type="PROSITE" id="PS51099"/>
    </source>
</evidence>
<keyword evidence="20" id="KW-1185">Reference proteome</keyword>
<dbReference type="InterPro" id="IPR036095">
    <property type="entry name" value="PTS_EIIB-like_sf"/>
</dbReference>
<dbReference type="EMBL" id="JBEPSJ010000001">
    <property type="protein sequence ID" value="MET4580630.1"/>
    <property type="molecule type" value="Genomic_DNA"/>
</dbReference>
<comment type="subcellular location">
    <subcellularLocation>
        <location evidence="3">Cell membrane</location>
        <topology evidence="3">Multi-pass membrane protein</topology>
    </subcellularLocation>
</comment>
<sequence>MTTTSPTKRGGTRVGVQKFGTFISGMVLPNIAAFIAWGLITALFIETGWLPLLGIDASWVQQLGGWSRDEDVVNAGLVGPMITYLLPLLIANTGGRMVYGVRGGVVGTIATMGVIVGAGIPMFLGAMIVGPGAAWVMKQVDKMWAGKIKAGFEMLVDNFSGGIVGAALAVFSFFLIAPAVTAISNFLETVVNFLVVSSLLPLASVFVEPGKILFLNNAINHGVFTPLGTIEAEKTGQSILFLIEANPGPGLGILLAFSIFGVGLLRASAPGAILIQFVGGIHEIYFPYVLAKPLLVLAAIAGGATGVLTNVIFQSGLRAPASPGSIIAILAQTPPGSFVGVILSVVFSAGVSFLVASVIIRSGRKRDLEAVAAGDTALADAVAKNAANKGRDSQVGSLLGASGGAAYAGSTAPEGTTVTRPISSIVFACDAGMGSSAMGATVMRNKIKKAGIEGVTVVNQAIANLDGGADLVITQRELTQRAEEKSPNSMHVSVDNFMGSPKYDEVVAMLESQKNAEK</sequence>
<dbReference type="Pfam" id="PF02378">
    <property type="entry name" value="PTS_EIIC"/>
    <property type="match status" value="1"/>
</dbReference>
<evidence type="ECO:0000256" key="3">
    <source>
        <dbReference type="ARBA" id="ARBA00004651"/>
    </source>
</evidence>
<evidence type="ECO:0000256" key="2">
    <source>
        <dbReference type="ARBA" id="ARBA00002434"/>
    </source>
</evidence>
<keyword evidence="7" id="KW-1003">Cell membrane</keyword>
<comment type="function">
    <text evidence="2">The phosphoenolpyruvate-dependent sugar phosphotransferase system (sugar PTS), a major carbohydrate active transport system, catalyzes the phosphorylation of incoming sugar substrates concomitantly with their translocation across the cell membrane. The enzyme II CmtAB PTS system is involved in D-mannitol transport.</text>
</comment>
<keyword evidence="11" id="KW-0598">Phosphotransferase system</keyword>
<dbReference type="InterPro" id="IPR013011">
    <property type="entry name" value="PTS_EIIB_2"/>
</dbReference>
<proteinExistence type="predicted"/>
<evidence type="ECO:0000256" key="1">
    <source>
        <dbReference type="ARBA" id="ARBA00001655"/>
    </source>
</evidence>
<dbReference type="RefSeq" id="WP_354022849.1">
    <property type="nucleotide sequence ID" value="NZ_JBEPSJ010000001.1"/>
</dbReference>
<evidence type="ECO:0000256" key="5">
    <source>
        <dbReference type="ARBA" id="ARBA00021825"/>
    </source>
</evidence>
<evidence type="ECO:0000256" key="10">
    <source>
        <dbReference type="ARBA" id="ARBA00022679"/>
    </source>
</evidence>
<feature type="domain" description="PTS EIIC type-2" evidence="18">
    <location>
        <begin position="19"/>
        <end position="361"/>
    </location>
</feature>
<feature type="transmembrane region" description="Helical" evidence="16">
    <location>
        <begin position="163"/>
        <end position="183"/>
    </location>
</feature>